<reference evidence="4 5" key="1">
    <citation type="journal article" date="2019" name="Nat. Med.">
        <title>A library of human gut bacterial isolates paired with longitudinal multiomics data enables mechanistic microbiome research.</title>
        <authorList>
            <person name="Poyet M."/>
            <person name="Groussin M."/>
            <person name="Gibbons S.M."/>
            <person name="Avila-Pacheco J."/>
            <person name="Jiang X."/>
            <person name="Kearney S.M."/>
            <person name="Perrotta A.R."/>
            <person name="Berdy B."/>
            <person name="Zhao S."/>
            <person name="Lieberman T.D."/>
            <person name="Swanson P.K."/>
            <person name="Smith M."/>
            <person name="Roesemann S."/>
            <person name="Alexander J.E."/>
            <person name="Rich S.A."/>
            <person name="Livny J."/>
            <person name="Vlamakis H."/>
            <person name="Clish C."/>
            <person name="Bullock K."/>
            <person name="Deik A."/>
            <person name="Scott J."/>
            <person name="Pierce K.A."/>
            <person name="Xavier R.J."/>
            <person name="Alm E.J."/>
        </authorList>
    </citation>
    <scope>NUCLEOTIDE SEQUENCE [LARGE SCALE GENOMIC DNA]</scope>
    <source>
        <strain evidence="2 5">BIOML-A4</strain>
        <strain evidence="3 4">BIOML-A7</strain>
    </source>
</reference>
<dbReference type="Pfam" id="PF13358">
    <property type="entry name" value="DDE_3"/>
    <property type="match status" value="1"/>
</dbReference>
<evidence type="ECO:0000313" key="4">
    <source>
        <dbReference type="Proteomes" id="UP000449193"/>
    </source>
</evidence>
<sequence length="216" mass="25123">MPKPGAEFVARMEDVLDVYQRPYDPLRPVVCLDETNRQLIEKRSIPPKPGNPEREDYEYRRCGVVDLFVAFEPLACKRVVKLTDTRTAVDFAHFLRELIEVHYSHCEKIVLVMDNLNIHSIASLYKVFDPATARHIARRLEIHYTPIHASWLNMAEIEIGILSRQCLSQSLSSFELMTRQVNAWTLHRNAACSTVHWRFSSCDARCKLRKLYPIIL</sequence>
<name>A0A6I3QTW0_9FIRM</name>
<dbReference type="EMBL" id="WMZR01000017">
    <property type="protein sequence ID" value="MTS52353.1"/>
    <property type="molecule type" value="Genomic_DNA"/>
</dbReference>
<dbReference type="InterPro" id="IPR047655">
    <property type="entry name" value="Transpos_IS630-like"/>
</dbReference>
<dbReference type="Proteomes" id="UP000449193">
    <property type="component" value="Unassembled WGS sequence"/>
</dbReference>
<accession>A0A6I3QTW0</accession>
<dbReference type="InterPro" id="IPR038717">
    <property type="entry name" value="Tc1-like_DDE_dom"/>
</dbReference>
<evidence type="ECO:0000259" key="1">
    <source>
        <dbReference type="Pfam" id="PF13358"/>
    </source>
</evidence>
<dbReference type="NCBIfam" id="NF033545">
    <property type="entry name" value="transpos_IS630"/>
    <property type="match status" value="1"/>
</dbReference>
<feature type="domain" description="Tc1-like transposase DDE" evidence="1">
    <location>
        <begin position="28"/>
        <end position="174"/>
    </location>
</feature>
<comment type="caution">
    <text evidence="3">The sequence shown here is derived from an EMBL/GenBank/DDBJ whole genome shotgun (WGS) entry which is preliminary data.</text>
</comment>
<gene>
    <name evidence="3" type="ORF">GMD52_12495</name>
    <name evidence="2" type="ORF">GMD59_19410</name>
</gene>
<dbReference type="EMBL" id="WMZU01000087">
    <property type="protein sequence ID" value="MTS29411.1"/>
    <property type="molecule type" value="Genomic_DNA"/>
</dbReference>
<organism evidence="3 4">
    <name type="scientific">Ruthenibacterium lactatiformans</name>
    <dbReference type="NCBI Taxonomy" id="1550024"/>
    <lineage>
        <taxon>Bacteria</taxon>
        <taxon>Bacillati</taxon>
        <taxon>Bacillota</taxon>
        <taxon>Clostridia</taxon>
        <taxon>Eubacteriales</taxon>
        <taxon>Oscillospiraceae</taxon>
        <taxon>Ruthenibacterium</taxon>
    </lineage>
</organism>
<evidence type="ECO:0000313" key="2">
    <source>
        <dbReference type="EMBL" id="MTS29411.1"/>
    </source>
</evidence>
<dbReference type="AlphaFoldDB" id="A0A6I3QTW0"/>
<dbReference type="RefSeq" id="WP_117474235.1">
    <property type="nucleotide sequence ID" value="NZ_JAFHCG010000069.1"/>
</dbReference>
<evidence type="ECO:0000313" key="5">
    <source>
        <dbReference type="Proteomes" id="UP000472755"/>
    </source>
</evidence>
<protein>
    <submittedName>
        <fullName evidence="3">IS630 family transposase</fullName>
    </submittedName>
</protein>
<dbReference type="Proteomes" id="UP000472755">
    <property type="component" value="Unassembled WGS sequence"/>
</dbReference>
<evidence type="ECO:0000313" key="3">
    <source>
        <dbReference type="EMBL" id="MTS52353.1"/>
    </source>
</evidence>
<proteinExistence type="predicted"/>